<name>A0A1L7NPR3_PSEPU</name>
<accession>A0A1L7NPR3</accession>
<evidence type="ECO:0000313" key="2">
    <source>
        <dbReference type="Proteomes" id="UP000218731"/>
    </source>
</evidence>
<sequence length="235" mass="25410">MANIFERLAYQATSAVTPKAGLSTGVLKYTSAARDLLNGNVSGASNKVLDQLYGRTSKFSNVDNVLLGGVSWSKLEQMFEEASGVNRERSNLWHVGVAPIGKIAAPRVNLLAIECSYNGTQLGWEPGKIGSGFTQAPTGADPVELHLTCYDVDGEIKAWFDQLRLTVAAPDGTFGLPSQYTNHITITHGAVRENYGYSASWAMVPVSCETQQARSADEFATINLTFGQYDYFGVL</sequence>
<evidence type="ECO:0008006" key="3">
    <source>
        <dbReference type="Google" id="ProtNLM"/>
    </source>
</evidence>
<keyword evidence="1" id="KW-0614">Plasmid</keyword>
<evidence type="ECO:0000313" key="1">
    <source>
        <dbReference type="EMBL" id="BAW27441.1"/>
    </source>
</evidence>
<dbReference type="RefSeq" id="WP_096427174.1">
    <property type="nucleotide sequence ID" value="NZ_AP015032.1"/>
</dbReference>
<organism evidence="1 2">
    <name type="scientific">Pseudomonas putida</name>
    <name type="common">Arthrobacter siderocapsulatus</name>
    <dbReference type="NCBI Taxonomy" id="303"/>
    <lineage>
        <taxon>Bacteria</taxon>
        <taxon>Pseudomonadati</taxon>
        <taxon>Pseudomonadota</taxon>
        <taxon>Gammaproteobacteria</taxon>
        <taxon>Pseudomonadales</taxon>
        <taxon>Pseudomonadaceae</taxon>
        <taxon>Pseudomonas</taxon>
    </lineage>
</organism>
<dbReference type="Proteomes" id="UP000218731">
    <property type="component" value="Plasmid pKF715C"/>
</dbReference>
<dbReference type="AlphaFoldDB" id="A0A1L7NPR3"/>
<gene>
    <name evidence="1" type="ORF">KF715C_pC80</name>
</gene>
<dbReference type="EMBL" id="AP015032">
    <property type="protein sequence ID" value="BAW27441.1"/>
    <property type="molecule type" value="Genomic_DNA"/>
</dbReference>
<geneLocation type="plasmid" evidence="2">
    <name>pkf715c dna</name>
</geneLocation>
<protein>
    <recommendedName>
        <fullName evidence="3">Phage tail protein</fullName>
    </recommendedName>
</protein>
<proteinExistence type="predicted"/>
<reference evidence="1 2" key="1">
    <citation type="submission" date="2015-11" db="EMBL/GenBank/DDBJ databases">
        <title>Complete genome sequencing of a biphenyl-degrading bacterium, Pseudomonas putida KF715 (=NBRC110667).</title>
        <authorList>
            <person name="Suenaga H."/>
            <person name="Fujihara N."/>
            <person name="Watanabe T."/>
            <person name="Hirose J."/>
            <person name="Kimura N."/>
            <person name="Yamazoe A."/>
            <person name="Hosoyama A."/>
            <person name="Shimodaira J."/>
            <person name="Furukawa K."/>
        </authorList>
    </citation>
    <scope>NUCLEOTIDE SEQUENCE [LARGE SCALE GENOMIC DNA]</scope>
    <source>
        <strain evidence="1 2">KF715</strain>
        <plasmid evidence="2">Plasmid pkf715c dna</plasmid>
    </source>
</reference>